<dbReference type="SUPFAM" id="SSF51395">
    <property type="entry name" value="FMN-linked oxidoreductases"/>
    <property type="match status" value="1"/>
</dbReference>
<keyword evidence="5 6" id="KW-0408">Iron</keyword>
<dbReference type="InterPro" id="IPR037396">
    <property type="entry name" value="FMN_HAD"/>
</dbReference>
<dbReference type="PANTHER" id="PTHR10578">
    <property type="entry name" value="S -2-HYDROXY-ACID OXIDASE-RELATED"/>
    <property type="match status" value="1"/>
</dbReference>
<comment type="similarity">
    <text evidence="6">Belongs to the cytochrome b5 family.</text>
</comment>
<evidence type="ECO:0000256" key="4">
    <source>
        <dbReference type="ARBA" id="ARBA00023002"/>
    </source>
</evidence>
<dbReference type="InterPro" id="IPR008259">
    <property type="entry name" value="FMN_hydac_DH_AS"/>
</dbReference>
<dbReference type="PROSITE" id="PS00557">
    <property type="entry name" value="FMN_HYDROXY_ACID_DH_1"/>
    <property type="match status" value="1"/>
</dbReference>
<evidence type="ECO:0000256" key="6">
    <source>
        <dbReference type="RuleBase" id="RU362121"/>
    </source>
</evidence>
<dbReference type="InterPro" id="IPR018506">
    <property type="entry name" value="Cyt_B5_heme-BS"/>
</dbReference>
<accession>A0A8K0X3K6</accession>
<dbReference type="InterPro" id="IPR001199">
    <property type="entry name" value="Cyt_B5-like_heme/steroid-bd"/>
</dbReference>
<dbReference type="PRINTS" id="PR00363">
    <property type="entry name" value="CYTOCHROMEB5"/>
</dbReference>
<evidence type="ECO:0000256" key="2">
    <source>
        <dbReference type="ARBA" id="ARBA00022617"/>
    </source>
</evidence>
<name>A0A8K0X3K6_9PEZI</name>
<dbReference type="PANTHER" id="PTHR10578:SF104">
    <property type="entry name" value="CYTOCHROME B2, MITOCHONDRIAL-RELATED"/>
    <property type="match status" value="1"/>
</dbReference>
<sequence>MTTREEVSRHASGADCWIIIRGSAYDVTNFLDHHPGGRKVILDHAGRDATEAFEAVHSIHLLGKHLKASQRVGQVEDAQATRSTAAEQKEEAQRRHRLLAEVISIPDFESAAAQVLAPKSFAFFKAGADSENTANWNQRSWSAVRFRPRVLVPIQHVDISTSILGTEFSAPFFIAPAGGGKFANSHGEILMTKAAARHGILQWVCNNAGCAQREMTSARGPNQTLFWQIYAMKDLEITKLEIEQAIAAGYKGFALTVDAVQVGKRERDMRLNIAESHLHGKDGDEVDQANSISSTRPSCYDQFDFFSAVKWLRSITDLPIAIKGIQCWEDAALCMHHGVHPWLSNHGGRQLEGSPASIETLLEIRTHCPEVLERCDIIVDGGVTRGTDIVKALALGAKGVALGRAFLYALAFGEPGVSKAISILKRETETAMGLVGVSSIDQLRPSHVDASSLMYAGLLRAQL</sequence>
<gene>
    <name evidence="9" type="ORF">B0T11DRAFT_241608</name>
</gene>
<dbReference type="Pfam" id="PF00173">
    <property type="entry name" value="Cyt-b5"/>
    <property type="match status" value="1"/>
</dbReference>
<evidence type="ECO:0000256" key="5">
    <source>
        <dbReference type="ARBA" id="ARBA00023004"/>
    </source>
</evidence>
<dbReference type="SUPFAM" id="SSF55856">
    <property type="entry name" value="Cytochrome b5-like heme/steroid binding domain"/>
    <property type="match status" value="1"/>
</dbReference>
<reference evidence="9" key="1">
    <citation type="journal article" date="2021" name="Nat. Commun.">
        <title>Genetic determinants of endophytism in the Arabidopsis root mycobiome.</title>
        <authorList>
            <person name="Mesny F."/>
            <person name="Miyauchi S."/>
            <person name="Thiergart T."/>
            <person name="Pickel B."/>
            <person name="Atanasova L."/>
            <person name="Karlsson M."/>
            <person name="Huettel B."/>
            <person name="Barry K.W."/>
            <person name="Haridas S."/>
            <person name="Chen C."/>
            <person name="Bauer D."/>
            <person name="Andreopoulos W."/>
            <person name="Pangilinan J."/>
            <person name="LaButti K."/>
            <person name="Riley R."/>
            <person name="Lipzen A."/>
            <person name="Clum A."/>
            <person name="Drula E."/>
            <person name="Henrissat B."/>
            <person name="Kohler A."/>
            <person name="Grigoriev I.V."/>
            <person name="Martin F.M."/>
            <person name="Hacquard S."/>
        </authorList>
    </citation>
    <scope>NUCLEOTIDE SEQUENCE</scope>
    <source>
        <strain evidence="9">MPI-CAGE-AT-0016</strain>
    </source>
</reference>
<dbReference type="Gene3D" id="3.10.120.10">
    <property type="entry name" value="Cytochrome b5-like heme/steroid binding domain"/>
    <property type="match status" value="1"/>
</dbReference>
<feature type="domain" description="Cytochrome b5 heme-binding" evidence="7">
    <location>
        <begin position="1"/>
        <end position="76"/>
    </location>
</feature>
<dbReference type="Gene3D" id="3.20.20.70">
    <property type="entry name" value="Aldolase class I"/>
    <property type="match status" value="1"/>
</dbReference>
<dbReference type="SMART" id="SM01117">
    <property type="entry name" value="Cyt-b5"/>
    <property type="match status" value="1"/>
</dbReference>
<comment type="cofactor">
    <cofactor evidence="1">
        <name>FMN</name>
        <dbReference type="ChEBI" id="CHEBI:58210"/>
    </cofactor>
</comment>
<dbReference type="PROSITE" id="PS51349">
    <property type="entry name" value="FMN_HYDROXY_ACID_DH_2"/>
    <property type="match status" value="1"/>
</dbReference>
<dbReference type="GO" id="GO:0016491">
    <property type="term" value="F:oxidoreductase activity"/>
    <property type="evidence" value="ECO:0007669"/>
    <property type="project" value="UniProtKB-KW"/>
</dbReference>
<dbReference type="OrthoDB" id="1925334at2759"/>
<organism evidence="9 10">
    <name type="scientific">Plectosphaerella cucumerina</name>
    <dbReference type="NCBI Taxonomy" id="40658"/>
    <lineage>
        <taxon>Eukaryota</taxon>
        <taxon>Fungi</taxon>
        <taxon>Dikarya</taxon>
        <taxon>Ascomycota</taxon>
        <taxon>Pezizomycotina</taxon>
        <taxon>Sordariomycetes</taxon>
        <taxon>Hypocreomycetidae</taxon>
        <taxon>Glomerellales</taxon>
        <taxon>Plectosphaerellaceae</taxon>
        <taxon>Plectosphaerella</taxon>
    </lineage>
</organism>
<keyword evidence="3 6" id="KW-0479">Metal-binding</keyword>
<evidence type="ECO:0000256" key="3">
    <source>
        <dbReference type="ARBA" id="ARBA00022723"/>
    </source>
</evidence>
<feature type="domain" description="FMN hydroxy acid dehydrogenase" evidence="8">
    <location>
        <begin position="97"/>
        <end position="453"/>
    </location>
</feature>
<evidence type="ECO:0000259" key="7">
    <source>
        <dbReference type="PROSITE" id="PS50255"/>
    </source>
</evidence>
<dbReference type="Pfam" id="PF01070">
    <property type="entry name" value="FMN_dh"/>
    <property type="match status" value="1"/>
</dbReference>
<dbReference type="InterPro" id="IPR000262">
    <property type="entry name" value="FMN-dep_DH"/>
</dbReference>
<dbReference type="GO" id="GO:0046872">
    <property type="term" value="F:metal ion binding"/>
    <property type="evidence" value="ECO:0007669"/>
    <property type="project" value="UniProtKB-UniRule"/>
</dbReference>
<keyword evidence="2 6" id="KW-0349">Heme</keyword>
<evidence type="ECO:0000256" key="1">
    <source>
        <dbReference type="ARBA" id="ARBA00001917"/>
    </source>
</evidence>
<keyword evidence="10" id="KW-1185">Reference proteome</keyword>
<keyword evidence="4" id="KW-0560">Oxidoreductase</keyword>
<proteinExistence type="inferred from homology"/>
<comment type="caution">
    <text evidence="9">The sequence shown here is derived from an EMBL/GenBank/DDBJ whole genome shotgun (WGS) entry which is preliminary data.</text>
</comment>
<evidence type="ECO:0000313" key="9">
    <source>
        <dbReference type="EMBL" id="KAH7362802.1"/>
    </source>
</evidence>
<evidence type="ECO:0000259" key="8">
    <source>
        <dbReference type="PROSITE" id="PS51349"/>
    </source>
</evidence>
<evidence type="ECO:0000313" key="10">
    <source>
        <dbReference type="Proteomes" id="UP000813385"/>
    </source>
</evidence>
<dbReference type="EMBL" id="JAGPXD010000003">
    <property type="protein sequence ID" value="KAH7362802.1"/>
    <property type="molecule type" value="Genomic_DNA"/>
</dbReference>
<dbReference type="InterPro" id="IPR013785">
    <property type="entry name" value="Aldolase_TIM"/>
</dbReference>
<dbReference type="PROSITE" id="PS50255">
    <property type="entry name" value="CYTOCHROME_B5_2"/>
    <property type="match status" value="1"/>
</dbReference>
<dbReference type="Proteomes" id="UP000813385">
    <property type="component" value="Unassembled WGS sequence"/>
</dbReference>
<protein>
    <submittedName>
        <fullName evidence="9">Oxidoreductase</fullName>
    </submittedName>
</protein>
<dbReference type="AlphaFoldDB" id="A0A8K0X3K6"/>
<dbReference type="GO" id="GO:0020037">
    <property type="term" value="F:heme binding"/>
    <property type="evidence" value="ECO:0007669"/>
    <property type="project" value="UniProtKB-UniRule"/>
</dbReference>
<dbReference type="PROSITE" id="PS00191">
    <property type="entry name" value="CYTOCHROME_B5_1"/>
    <property type="match status" value="1"/>
</dbReference>
<dbReference type="InterPro" id="IPR036400">
    <property type="entry name" value="Cyt_B5-like_heme/steroid_sf"/>
</dbReference>